<evidence type="ECO:0000313" key="3">
    <source>
        <dbReference type="EMBL" id="OGN23126.1"/>
    </source>
</evidence>
<evidence type="ECO:0000256" key="2">
    <source>
        <dbReference type="SAM" id="SignalP"/>
    </source>
</evidence>
<evidence type="ECO:0000313" key="4">
    <source>
        <dbReference type="Proteomes" id="UP000178227"/>
    </source>
</evidence>
<dbReference type="Proteomes" id="UP000178227">
    <property type="component" value="Unassembled WGS sequence"/>
</dbReference>
<evidence type="ECO:0000256" key="1">
    <source>
        <dbReference type="SAM" id="MobiDB-lite"/>
    </source>
</evidence>
<feature type="chain" id="PRO_5009535641" evidence="2">
    <location>
        <begin position="25"/>
        <end position="254"/>
    </location>
</feature>
<organism evidence="3 4">
    <name type="scientific">Candidatus Yanofskybacteria bacterium RIFCSPLOWO2_01_FULL_42_49</name>
    <dbReference type="NCBI Taxonomy" id="1802694"/>
    <lineage>
        <taxon>Bacteria</taxon>
        <taxon>Candidatus Yanofskyibacteriota</taxon>
    </lineage>
</organism>
<dbReference type="STRING" id="1802694.A2918_03755"/>
<name>A0A1F8GEH8_9BACT</name>
<feature type="region of interest" description="Disordered" evidence="1">
    <location>
        <begin position="135"/>
        <end position="166"/>
    </location>
</feature>
<sequence length="254" mass="27553">MKKTLFIALAFVFALLAGVTPANAQIFAGQYGPADQLLQSNLNMVDRWMWYGDMYGYTRGGQFYGMYDRFGRRLSRPVRIAIAGAEIGATIGAMTGHGWKGTAIGAGIGAAPGLLAWAFSKRGDDDDKEVVVDLPDQIPPMPQTAQVSSGPGRENGWNPRLREQANSGGSLFGSHRGCLEQGMATLKNEGRNPVQVYQNGTWYVDLLPRQSECGDPRASYEAEVLSMVVDGFSGTADTVRTKPEGRDGLVLVWR</sequence>
<keyword evidence="2" id="KW-0732">Signal</keyword>
<reference evidence="3 4" key="1">
    <citation type="journal article" date="2016" name="Nat. Commun.">
        <title>Thousands of microbial genomes shed light on interconnected biogeochemical processes in an aquifer system.</title>
        <authorList>
            <person name="Anantharaman K."/>
            <person name="Brown C.T."/>
            <person name="Hug L.A."/>
            <person name="Sharon I."/>
            <person name="Castelle C.J."/>
            <person name="Probst A.J."/>
            <person name="Thomas B.C."/>
            <person name="Singh A."/>
            <person name="Wilkins M.J."/>
            <person name="Karaoz U."/>
            <person name="Brodie E.L."/>
            <person name="Williams K.H."/>
            <person name="Hubbard S.S."/>
            <person name="Banfield J.F."/>
        </authorList>
    </citation>
    <scope>NUCLEOTIDE SEQUENCE [LARGE SCALE GENOMIC DNA]</scope>
</reference>
<dbReference type="EMBL" id="MGKI01000004">
    <property type="protein sequence ID" value="OGN23126.1"/>
    <property type="molecule type" value="Genomic_DNA"/>
</dbReference>
<gene>
    <name evidence="3" type="ORF">A2918_03755</name>
</gene>
<protein>
    <submittedName>
        <fullName evidence="3">Uncharacterized protein</fullName>
    </submittedName>
</protein>
<comment type="caution">
    <text evidence="3">The sequence shown here is derived from an EMBL/GenBank/DDBJ whole genome shotgun (WGS) entry which is preliminary data.</text>
</comment>
<proteinExistence type="predicted"/>
<accession>A0A1F8GEH8</accession>
<dbReference type="AlphaFoldDB" id="A0A1F8GEH8"/>
<feature type="signal peptide" evidence="2">
    <location>
        <begin position="1"/>
        <end position="24"/>
    </location>
</feature>